<reference evidence="2 3" key="1">
    <citation type="submission" date="2024-04" db="EMBL/GenBank/DDBJ databases">
        <authorList>
            <person name="Rising A."/>
            <person name="Reimegard J."/>
            <person name="Sonavane S."/>
            <person name="Akerstrom W."/>
            <person name="Nylinder S."/>
            <person name="Hedman E."/>
            <person name="Kallberg Y."/>
        </authorList>
    </citation>
    <scope>NUCLEOTIDE SEQUENCE [LARGE SCALE GENOMIC DNA]</scope>
</reference>
<evidence type="ECO:0000313" key="2">
    <source>
        <dbReference type="EMBL" id="CAL1296987.1"/>
    </source>
</evidence>
<feature type="signal peptide" evidence="1">
    <location>
        <begin position="1"/>
        <end position="20"/>
    </location>
</feature>
<dbReference type="EMBL" id="CAXIEN010000410">
    <property type="protein sequence ID" value="CAL1296987.1"/>
    <property type="molecule type" value="Genomic_DNA"/>
</dbReference>
<protein>
    <recommendedName>
        <fullName evidence="4">DUF19 domain-containing protein</fullName>
    </recommendedName>
</protein>
<evidence type="ECO:0000256" key="1">
    <source>
        <dbReference type="SAM" id="SignalP"/>
    </source>
</evidence>
<evidence type="ECO:0000313" key="3">
    <source>
        <dbReference type="Proteomes" id="UP001497382"/>
    </source>
</evidence>
<sequence>MASNMLLLVISMLLIAKVTLEEIDCKLKPFENCKRPKVFKAIPREISDFNDRCVETKSYLRCTKNWQDTCGTQLIVLFQEPDLFEAGYNTVSEICEEGTLLNTVATENLKCFNETFGKTRCSEEAEEFLEPLMKRREDEEYVVEENGYIFISMCLREVHITECVLRALSLNCGKLVEEAMREVIRRIKSLEYSCSVEDAQAVLEKLNNLDLIEDKKESIRLLLDKFVEENSK</sequence>
<evidence type="ECO:0008006" key="4">
    <source>
        <dbReference type="Google" id="ProtNLM"/>
    </source>
</evidence>
<name>A0AAV2BM49_9ARAC</name>
<organism evidence="2 3">
    <name type="scientific">Larinioides sclopetarius</name>
    <dbReference type="NCBI Taxonomy" id="280406"/>
    <lineage>
        <taxon>Eukaryota</taxon>
        <taxon>Metazoa</taxon>
        <taxon>Ecdysozoa</taxon>
        <taxon>Arthropoda</taxon>
        <taxon>Chelicerata</taxon>
        <taxon>Arachnida</taxon>
        <taxon>Araneae</taxon>
        <taxon>Araneomorphae</taxon>
        <taxon>Entelegynae</taxon>
        <taxon>Araneoidea</taxon>
        <taxon>Araneidae</taxon>
        <taxon>Larinioides</taxon>
    </lineage>
</organism>
<proteinExistence type="predicted"/>
<gene>
    <name evidence="2" type="ORF">LARSCL_LOCUS20034</name>
</gene>
<keyword evidence="1" id="KW-0732">Signal</keyword>
<comment type="caution">
    <text evidence="2">The sequence shown here is derived from an EMBL/GenBank/DDBJ whole genome shotgun (WGS) entry which is preliminary data.</text>
</comment>
<keyword evidence="3" id="KW-1185">Reference proteome</keyword>
<dbReference type="Proteomes" id="UP001497382">
    <property type="component" value="Unassembled WGS sequence"/>
</dbReference>
<dbReference type="AlphaFoldDB" id="A0AAV2BM49"/>
<accession>A0AAV2BM49</accession>
<feature type="chain" id="PRO_5044010524" description="DUF19 domain-containing protein" evidence="1">
    <location>
        <begin position="21"/>
        <end position="232"/>
    </location>
</feature>